<dbReference type="EMBL" id="RXZH01000001">
    <property type="protein sequence ID" value="RTZ17883.1"/>
    <property type="molecule type" value="Genomic_DNA"/>
</dbReference>
<dbReference type="AlphaFoldDB" id="A0A3S0PRB1"/>
<evidence type="ECO:0000256" key="1">
    <source>
        <dbReference type="ARBA" id="ARBA00022729"/>
    </source>
</evidence>
<feature type="domain" description="Outer membrane protein beta-barrel" evidence="3">
    <location>
        <begin position="9"/>
        <end position="195"/>
    </location>
</feature>
<proteinExistence type="predicted"/>
<evidence type="ECO:0000256" key="2">
    <source>
        <dbReference type="SAM" id="SignalP"/>
    </source>
</evidence>
<evidence type="ECO:0000313" key="5">
    <source>
        <dbReference type="Proteomes" id="UP000268973"/>
    </source>
</evidence>
<dbReference type="RefSeq" id="WP_126572633.1">
    <property type="nucleotide sequence ID" value="NZ_RXZH01000001.1"/>
</dbReference>
<dbReference type="Pfam" id="PF13505">
    <property type="entry name" value="OMP_b-brl"/>
    <property type="match status" value="1"/>
</dbReference>
<name>A0A3S0PRB1_9VIBR</name>
<evidence type="ECO:0000313" key="4">
    <source>
        <dbReference type="EMBL" id="RTZ17883.1"/>
    </source>
</evidence>
<dbReference type="InterPro" id="IPR027385">
    <property type="entry name" value="Beta-barrel_OMP"/>
</dbReference>
<sequence length="195" mass="20903">MKKSIITLSIIASTLSGAALAHNGFYVGAAYSKMGYSSLYEDFASFEKKETRNGYAVNAGYDFAFGSFFVLGAEFEYKDLGGVSGTIDPNGLNIASQLDMTSMGINILPKFYIGEQFNIYAKAGLHSFSIDSTTATNIGANSISVASSNSDSSMVWGLGLGYDFTQHISAQTTYEVVDTDTGVISSVNMGMRYKF</sequence>
<dbReference type="Gene3D" id="2.40.160.20">
    <property type="match status" value="1"/>
</dbReference>
<dbReference type="SUPFAM" id="SSF56925">
    <property type="entry name" value="OMPA-like"/>
    <property type="match status" value="1"/>
</dbReference>
<feature type="signal peptide" evidence="2">
    <location>
        <begin position="1"/>
        <end position="21"/>
    </location>
</feature>
<accession>A0A3S0PRB1</accession>
<keyword evidence="5" id="KW-1185">Reference proteome</keyword>
<keyword evidence="1 2" id="KW-0732">Signal</keyword>
<gene>
    <name evidence="4" type="ORF">EJ063_03595</name>
</gene>
<dbReference type="InterPro" id="IPR011250">
    <property type="entry name" value="OMP/PagP_B-barrel"/>
</dbReference>
<dbReference type="OrthoDB" id="5879887at2"/>
<dbReference type="Proteomes" id="UP000268973">
    <property type="component" value="Unassembled WGS sequence"/>
</dbReference>
<reference evidence="4 5" key="1">
    <citation type="submission" date="2018-12" db="EMBL/GenBank/DDBJ databases">
        <title>Vibrio sp. isolated from China Sea.</title>
        <authorList>
            <person name="Li Y."/>
        </authorList>
    </citation>
    <scope>NUCLEOTIDE SEQUENCE [LARGE SCALE GENOMIC DNA]</scope>
    <source>
        <strain evidence="4 5">BEI207</strain>
    </source>
</reference>
<protein>
    <recommendedName>
        <fullName evidence="3">Outer membrane protein beta-barrel domain-containing protein</fullName>
    </recommendedName>
</protein>
<feature type="chain" id="PRO_5018754701" description="Outer membrane protein beta-barrel domain-containing protein" evidence="2">
    <location>
        <begin position="22"/>
        <end position="195"/>
    </location>
</feature>
<comment type="caution">
    <text evidence="4">The sequence shown here is derived from an EMBL/GenBank/DDBJ whole genome shotgun (WGS) entry which is preliminary data.</text>
</comment>
<evidence type="ECO:0000259" key="3">
    <source>
        <dbReference type="Pfam" id="PF13505"/>
    </source>
</evidence>
<organism evidence="4 5">
    <name type="scientific">Vibrio aquaticus</name>
    <dbReference type="NCBI Taxonomy" id="2496559"/>
    <lineage>
        <taxon>Bacteria</taxon>
        <taxon>Pseudomonadati</taxon>
        <taxon>Pseudomonadota</taxon>
        <taxon>Gammaproteobacteria</taxon>
        <taxon>Vibrionales</taxon>
        <taxon>Vibrionaceae</taxon>
        <taxon>Vibrio</taxon>
    </lineage>
</organism>